<dbReference type="PANTHER" id="PTHR33376:SF7">
    <property type="entry name" value="C4-DICARBOXYLATE-BINDING PROTEIN DCTB"/>
    <property type="match status" value="1"/>
</dbReference>
<dbReference type="GO" id="GO:0042597">
    <property type="term" value="C:periplasmic space"/>
    <property type="evidence" value="ECO:0007669"/>
    <property type="project" value="UniProtKB-SubCell"/>
</dbReference>
<dbReference type="Pfam" id="PF03480">
    <property type="entry name" value="DctP"/>
    <property type="match status" value="1"/>
</dbReference>
<evidence type="ECO:0000256" key="2">
    <source>
        <dbReference type="ARBA" id="ARBA00009023"/>
    </source>
</evidence>
<dbReference type="GO" id="GO:0055085">
    <property type="term" value="P:transmembrane transport"/>
    <property type="evidence" value="ECO:0007669"/>
    <property type="project" value="InterPro"/>
</dbReference>
<keyword evidence="7" id="KW-1185">Reference proteome</keyword>
<dbReference type="InterPro" id="IPR018389">
    <property type="entry name" value="DctP_fam"/>
</dbReference>
<comment type="caution">
    <text evidence="6">The sequence shown here is derived from an EMBL/GenBank/DDBJ whole genome shotgun (WGS) entry which is preliminary data.</text>
</comment>
<evidence type="ECO:0000313" key="7">
    <source>
        <dbReference type="Proteomes" id="UP000286594"/>
    </source>
</evidence>
<evidence type="ECO:0000313" key="6">
    <source>
        <dbReference type="EMBL" id="RWR44751.1"/>
    </source>
</evidence>
<dbReference type="Gene3D" id="3.40.190.170">
    <property type="entry name" value="Bacterial extracellular solute-binding protein, family 7"/>
    <property type="match status" value="1"/>
</dbReference>
<comment type="similarity">
    <text evidence="2">Belongs to the bacterial solute-binding protein 7 family.</text>
</comment>
<dbReference type="InterPro" id="IPR038404">
    <property type="entry name" value="TRAP_DctP_sf"/>
</dbReference>
<keyword evidence="5" id="KW-0574">Periplasm</keyword>
<evidence type="ECO:0008006" key="8">
    <source>
        <dbReference type="Google" id="ProtNLM"/>
    </source>
</evidence>
<organism evidence="6 7">
    <name type="scientific">Paenirhodobacter ferrireducens</name>
    <dbReference type="NCBI Taxonomy" id="1215032"/>
    <lineage>
        <taxon>Bacteria</taxon>
        <taxon>Pseudomonadati</taxon>
        <taxon>Pseudomonadota</taxon>
        <taxon>Alphaproteobacteria</taxon>
        <taxon>Rhodobacterales</taxon>
        <taxon>Rhodobacter group</taxon>
        <taxon>Paenirhodobacter</taxon>
    </lineage>
</organism>
<proteinExistence type="inferred from homology"/>
<evidence type="ECO:0000256" key="3">
    <source>
        <dbReference type="ARBA" id="ARBA00022448"/>
    </source>
</evidence>
<sequence>MGGGRGRQRAAIQLCLREETAMKITMTGVALTAALFAPLAVSAETLADMKPMTLRVASLYGPDNWFTAPMEAYTARLEKRSGGKLKFEYYYAGSLVPAQELTSGLGAGLFDFGFVLPAYEPAKFSVDEWQGSLAIPSEQNPILEVATAALAGYEWNAGLTAHTQQLLDAGIMPVMPSFSITGPYGLLCKEDNSSLSELAGKRSRVAGETWTKEAQNLGLTPVALPITEVYQAFQSGVIDCWMGGLADAGANGFFDHGKYFNLGMGLTAYAQAVYGFNLETWNAFPQDLKEIIWDETAQYASELLEAALRQQLRAAKSSIESGVVYTTPDAGMRQKVDAHHDAVRADAVATSPAEVADPGREVARLTELRAKWRALLSDNLGFGGDYTSWGDFVAKGGELPDFAPLKAQILAEIVTPYSATQP</sequence>
<comment type="subcellular location">
    <subcellularLocation>
        <location evidence="1">Periplasm</location>
    </subcellularLocation>
</comment>
<name>A0A443L6U8_9RHOB</name>
<gene>
    <name evidence="6" type="ORF">EOW65_17960</name>
</gene>
<evidence type="ECO:0000256" key="4">
    <source>
        <dbReference type="ARBA" id="ARBA00022729"/>
    </source>
</evidence>
<evidence type="ECO:0000256" key="5">
    <source>
        <dbReference type="ARBA" id="ARBA00022764"/>
    </source>
</evidence>
<dbReference type="PANTHER" id="PTHR33376">
    <property type="match status" value="1"/>
</dbReference>
<dbReference type="Proteomes" id="UP000286594">
    <property type="component" value="Unassembled WGS sequence"/>
</dbReference>
<protein>
    <recommendedName>
        <fullName evidence="8">C4-dicarboxylate ABC transporter substrate-binding protein</fullName>
    </recommendedName>
</protein>
<evidence type="ECO:0000256" key="1">
    <source>
        <dbReference type="ARBA" id="ARBA00004418"/>
    </source>
</evidence>
<dbReference type="EMBL" id="SAVB01000028">
    <property type="protein sequence ID" value="RWR44751.1"/>
    <property type="molecule type" value="Genomic_DNA"/>
</dbReference>
<reference evidence="6 7" key="1">
    <citation type="submission" date="2019-01" db="EMBL/GenBank/DDBJ databases">
        <title>Sinorhodobacter populi sp. nov. isolated from the symptomatic bark tissue of Populus euramericana canker.</title>
        <authorList>
            <person name="Xu G."/>
        </authorList>
    </citation>
    <scope>NUCLEOTIDE SEQUENCE [LARGE SCALE GENOMIC DNA]</scope>
    <source>
        <strain evidence="6 7">CCTCC AB2012026</strain>
    </source>
</reference>
<keyword evidence="3" id="KW-0813">Transport</keyword>
<dbReference type="AlphaFoldDB" id="A0A443L6U8"/>
<dbReference type="OrthoDB" id="7822595at2"/>
<keyword evidence="4" id="KW-0732">Signal</keyword>
<accession>A0A443L6U8</accession>